<sequence length="26" mass="3138">TSMLTVPRYSLWMVWSDERGEEFGFL</sequence>
<evidence type="ECO:0000313" key="2">
    <source>
        <dbReference type="Proteomes" id="UP001331761"/>
    </source>
</evidence>
<proteinExistence type="predicted"/>
<name>A0AAN8IL46_TRICO</name>
<keyword evidence="2" id="KW-1185">Reference proteome</keyword>
<dbReference type="EMBL" id="WIXE01009276">
    <property type="protein sequence ID" value="KAK5978569.1"/>
    <property type="molecule type" value="Genomic_DNA"/>
</dbReference>
<evidence type="ECO:0000313" key="1">
    <source>
        <dbReference type="EMBL" id="KAK5978569.1"/>
    </source>
</evidence>
<feature type="non-terminal residue" evidence="1">
    <location>
        <position position="1"/>
    </location>
</feature>
<reference evidence="1 2" key="1">
    <citation type="submission" date="2019-10" db="EMBL/GenBank/DDBJ databases">
        <title>Assembly and Annotation for the nematode Trichostrongylus colubriformis.</title>
        <authorList>
            <person name="Martin J."/>
        </authorList>
    </citation>
    <scope>NUCLEOTIDE SEQUENCE [LARGE SCALE GENOMIC DNA]</scope>
    <source>
        <strain evidence="1">G859</strain>
        <tissue evidence="1">Whole worm</tissue>
    </source>
</reference>
<dbReference type="AlphaFoldDB" id="A0AAN8IL46"/>
<comment type="caution">
    <text evidence="1">The sequence shown here is derived from an EMBL/GenBank/DDBJ whole genome shotgun (WGS) entry which is preliminary data.</text>
</comment>
<dbReference type="Proteomes" id="UP001331761">
    <property type="component" value="Unassembled WGS sequence"/>
</dbReference>
<accession>A0AAN8IL46</accession>
<protein>
    <submittedName>
        <fullName evidence="1">Uncharacterized protein</fullName>
    </submittedName>
</protein>
<gene>
    <name evidence="1" type="ORF">GCK32_021317</name>
</gene>
<organism evidence="1 2">
    <name type="scientific">Trichostrongylus colubriformis</name>
    <name type="common">Black scour worm</name>
    <dbReference type="NCBI Taxonomy" id="6319"/>
    <lineage>
        <taxon>Eukaryota</taxon>
        <taxon>Metazoa</taxon>
        <taxon>Ecdysozoa</taxon>
        <taxon>Nematoda</taxon>
        <taxon>Chromadorea</taxon>
        <taxon>Rhabditida</taxon>
        <taxon>Rhabditina</taxon>
        <taxon>Rhabditomorpha</taxon>
        <taxon>Strongyloidea</taxon>
        <taxon>Trichostrongylidae</taxon>
        <taxon>Trichostrongylus</taxon>
    </lineage>
</organism>